<evidence type="ECO:0000313" key="2">
    <source>
        <dbReference type="EMBL" id="KKO00403.1"/>
    </source>
</evidence>
<keyword evidence="1" id="KW-1133">Transmembrane helix</keyword>
<feature type="transmembrane region" description="Helical" evidence="1">
    <location>
        <begin position="6"/>
        <end position="32"/>
    </location>
</feature>
<keyword evidence="1" id="KW-0472">Membrane</keyword>
<dbReference type="EMBL" id="LAZR01000041">
    <property type="protein sequence ID" value="KKO00403.1"/>
    <property type="molecule type" value="Genomic_DNA"/>
</dbReference>
<proteinExistence type="predicted"/>
<dbReference type="PROSITE" id="PS51257">
    <property type="entry name" value="PROKAR_LIPOPROTEIN"/>
    <property type="match status" value="1"/>
</dbReference>
<gene>
    <name evidence="2" type="ORF">LCGC14_0128210</name>
</gene>
<sequence>MLKVLMGYFFGCIFIYSCLSMTSFVLTIDLCYSFSDFSSWNKLNRGNFVRLKNEKVSLLKVEHVWN</sequence>
<name>A0A0F9VKM2_9ZZZZ</name>
<dbReference type="AlphaFoldDB" id="A0A0F9VKM2"/>
<accession>A0A0F9VKM2</accession>
<reference evidence="2" key="1">
    <citation type="journal article" date="2015" name="Nature">
        <title>Complex archaea that bridge the gap between prokaryotes and eukaryotes.</title>
        <authorList>
            <person name="Spang A."/>
            <person name="Saw J.H."/>
            <person name="Jorgensen S.L."/>
            <person name="Zaremba-Niedzwiedzka K."/>
            <person name="Martijn J."/>
            <person name="Lind A.E."/>
            <person name="van Eijk R."/>
            <person name="Schleper C."/>
            <person name="Guy L."/>
            <person name="Ettema T.J."/>
        </authorList>
    </citation>
    <scope>NUCLEOTIDE SEQUENCE</scope>
</reference>
<keyword evidence="1" id="KW-0812">Transmembrane</keyword>
<organism evidence="2">
    <name type="scientific">marine sediment metagenome</name>
    <dbReference type="NCBI Taxonomy" id="412755"/>
    <lineage>
        <taxon>unclassified sequences</taxon>
        <taxon>metagenomes</taxon>
        <taxon>ecological metagenomes</taxon>
    </lineage>
</organism>
<evidence type="ECO:0000256" key="1">
    <source>
        <dbReference type="SAM" id="Phobius"/>
    </source>
</evidence>
<protein>
    <submittedName>
        <fullName evidence="2">Uncharacterized protein</fullName>
    </submittedName>
</protein>
<comment type="caution">
    <text evidence="2">The sequence shown here is derived from an EMBL/GenBank/DDBJ whole genome shotgun (WGS) entry which is preliminary data.</text>
</comment>